<comment type="subcellular location">
    <subcellularLocation>
        <location evidence="1">Membrane</location>
        <topology evidence="1">Multi-pass membrane protein</topology>
    </subcellularLocation>
</comment>
<evidence type="ECO:0000256" key="3">
    <source>
        <dbReference type="ARBA" id="ARBA00022989"/>
    </source>
</evidence>
<dbReference type="InterPro" id="IPR003660">
    <property type="entry name" value="HAMP_dom"/>
</dbReference>
<dbReference type="PANTHER" id="PTHR32089">
    <property type="entry name" value="METHYL-ACCEPTING CHEMOTAXIS PROTEIN MCPB"/>
    <property type="match status" value="1"/>
</dbReference>
<dbReference type="PROSITE" id="PS50111">
    <property type="entry name" value="CHEMOTAXIS_TRANSDUC_2"/>
    <property type="match status" value="1"/>
</dbReference>
<evidence type="ECO:0000259" key="11">
    <source>
        <dbReference type="PROSITE" id="PS50885"/>
    </source>
</evidence>
<dbReference type="InterPro" id="IPR024478">
    <property type="entry name" value="HlyB_4HB_MCP"/>
</dbReference>
<evidence type="ECO:0000259" key="10">
    <source>
        <dbReference type="PROSITE" id="PS50111"/>
    </source>
</evidence>
<feature type="coiled-coil region" evidence="8">
    <location>
        <begin position="420"/>
        <end position="447"/>
    </location>
</feature>
<evidence type="ECO:0000256" key="8">
    <source>
        <dbReference type="SAM" id="Coils"/>
    </source>
</evidence>
<dbReference type="GO" id="GO:0004888">
    <property type="term" value="F:transmembrane signaling receptor activity"/>
    <property type="evidence" value="ECO:0007669"/>
    <property type="project" value="InterPro"/>
</dbReference>
<evidence type="ECO:0000256" key="1">
    <source>
        <dbReference type="ARBA" id="ARBA00004141"/>
    </source>
</evidence>
<name>A0A6M0JVY7_9GAMM</name>
<dbReference type="Pfam" id="PF00015">
    <property type="entry name" value="MCPsignal"/>
    <property type="match status" value="1"/>
</dbReference>
<comment type="similarity">
    <text evidence="6">Belongs to the methyl-accepting chemotaxis (MCP) protein family.</text>
</comment>
<keyword evidence="8" id="KW-0175">Coiled coil</keyword>
<feature type="transmembrane region" description="Helical" evidence="9">
    <location>
        <begin position="13"/>
        <end position="35"/>
    </location>
</feature>
<keyword evidence="4 9" id="KW-0472">Membrane</keyword>
<keyword evidence="2 9" id="KW-0812">Transmembrane</keyword>
<dbReference type="PRINTS" id="PR00260">
    <property type="entry name" value="CHEMTRNSDUCR"/>
</dbReference>
<accession>A0A6M0JVY7</accession>
<feature type="transmembrane region" description="Helical" evidence="9">
    <location>
        <begin position="193"/>
        <end position="213"/>
    </location>
</feature>
<feature type="domain" description="Methyl-accepting transducer" evidence="10">
    <location>
        <begin position="272"/>
        <end position="508"/>
    </location>
</feature>
<dbReference type="GO" id="GO:0016020">
    <property type="term" value="C:membrane"/>
    <property type="evidence" value="ECO:0007669"/>
    <property type="project" value="UniProtKB-SubCell"/>
</dbReference>
<keyword evidence="13" id="KW-1185">Reference proteome</keyword>
<evidence type="ECO:0000256" key="4">
    <source>
        <dbReference type="ARBA" id="ARBA00023136"/>
    </source>
</evidence>
<evidence type="ECO:0000256" key="2">
    <source>
        <dbReference type="ARBA" id="ARBA00022692"/>
    </source>
</evidence>
<feature type="domain" description="HAMP" evidence="11">
    <location>
        <begin position="214"/>
        <end position="267"/>
    </location>
</feature>
<dbReference type="CDD" id="cd11386">
    <property type="entry name" value="MCP_signal"/>
    <property type="match status" value="1"/>
</dbReference>
<keyword evidence="3 9" id="KW-1133">Transmembrane helix</keyword>
<dbReference type="GO" id="GO:0006935">
    <property type="term" value="P:chemotaxis"/>
    <property type="evidence" value="ECO:0007669"/>
    <property type="project" value="InterPro"/>
</dbReference>
<dbReference type="Gene3D" id="1.10.287.950">
    <property type="entry name" value="Methyl-accepting chemotaxis protein"/>
    <property type="match status" value="1"/>
</dbReference>
<dbReference type="Pfam" id="PF12729">
    <property type="entry name" value="4HB_MCP_1"/>
    <property type="match status" value="1"/>
</dbReference>
<dbReference type="Proteomes" id="UP000483379">
    <property type="component" value="Unassembled WGS sequence"/>
</dbReference>
<evidence type="ECO:0000256" key="5">
    <source>
        <dbReference type="ARBA" id="ARBA00023224"/>
    </source>
</evidence>
<dbReference type="InterPro" id="IPR004090">
    <property type="entry name" value="Chemotax_Me-accpt_rcpt"/>
</dbReference>
<evidence type="ECO:0000313" key="12">
    <source>
        <dbReference type="EMBL" id="NEV61081.1"/>
    </source>
</evidence>
<dbReference type="SUPFAM" id="SSF58104">
    <property type="entry name" value="Methyl-accepting chemotaxis protein (MCP) signaling domain"/>
    <property type="match status" value="1"/>
</dbReference>
<dbReference type="CDD" id="cd06225">
    <property type="entry name" value="HAMP"/>
    <property type="match status" value="1"/>
</dbReference>
<dbReference type="GO" id="GO:0007165">
    <property type="term" value="P:signal transduction"/>
    <property type="evidence" value="ECO:0007669"/>
    <property type="project" value="UniProtKB-KW"/>
</dbReference>
<dbReference type="SMART" id="SM00304">
    <property type="entry name" value="HAMP"/>
    <property type="match status" value="2"/>
</dbReference>
<evidence type="ECO:0000256" key="6">
    <source>
        <dbReference type="ARBA" id="ARBA00029447"/>
    </source>
</evidence>
<reference evidence="12 13" key="1">
    <citation type="submission" date="2020-02" db="EMBL/GenBank/DDBJ databases">
        <title>Genome sequences of Thiorhodococcus mannitoliphagus and Thiorhodococcus minor, purple sulfur photosynthetic bacteria in the gammaproteobacterial family, Chromatiaceae.</title>
        <authorList>
            <person name="Aviles F.A."/>
            <person name="Meyer T.E."/>
            <person name="Kyndt J.A."/>
        </authorList>
    </citation>
    <scope>NUCLEOTIDE SEQUENCE [LARGE SCALE GENOMIC DNA]</scope>
    <source>
        <strain evidence="12 13">DSM 11518</strain>
    </source>
</reference>
<dbReference type="RefSeq" id="WP_164451130.1">
    <property type="nucleotide sequence ID" value="NZ_JAAIJQ010000008.1"/>
</dbReference>
<dbReference type="PANTHER" id="PTHR32089:SF119">
    <property type="entry name" value="METHYL-ACCEPTING CHEMOTAXIS PROTEIN CTPL"/>
    <property type="match status" value="1"/>
</dbReference>
<dbReference type="AlphaFoldDB" id="A0A6M0JVY7"/>
<comment type="caution">
    <text evidence="12">The sequence shown here is derived from an EMBL/GenBank/DDBJ whole genome shotgun (WGS) entry which is preliminary data.</text>
</comment>
<dbReference type="Pfam" id="PF00672">
    <property type="entry name" value="HAMP"/>
    <property type="match status" value="1"/>
</dbReference>
<keyword evidence="5 7" id="KW-0807">Transducer</keyword>
<evidence type="ECO:0000256" key="7">
    <source>
        <dbReference type="PROSITE-ProRule" id="PRU00284"/>
    </source>
</evidence>
<evidence type="ECO:0000256" key="9">
    <source>
        <dbReference type="SAM" id="Phobius"/>
    </source>
</evidence>
<dbReference type="EMBL" id="JAAIJQ010000008">
    <property type="protein sequence ID" value="NEV61081.1"/>
    <property type="molecule type" value="Genomic_DNA"/>
</dbReference>
<gene>
    <name evidence="12" type="ORF">G3446_04060</name>
</gene>
<sequence length="569" mass="60778">MRIVDDTKIGAKLIALVLFPTLAMLLLGLVASTLLKQVNQGVDRIYLDRVVPLQDLKTIADDYAVLVIDAVNKANAGRFSAEEALESIRRAQESIHARWAAYLETQLTPEEAQLVAETKLLFEQADATIAALAERLGRLRGRVEGQLAAFDGPLYDQIDPISSKITELVDLQLRVAQEEREHAHQLYATSLRAFVLLASVAVIGGMLLGWVFYRSIMGQLGRLRTAMGRIVEQADLSVSSGIVSKNEIGAIARSFDDMVAKLRLLVEQINGSAMTLSSATGQMSGNLIQVREVAERQRQETDQVATAVEEMTASAEEVARNTSMAAGAAQQSKRLADEGQGAVTQAIEAMSGLASSVADAAESVRILEQDTQDIGKVLDVIQEITSQTGLLALNAAIEAARAGEAGRGFAVVADEVRTLAQRTQSSAEEIEDMVRRLQQRAQQVAYEMVRSQDGAASSVETAGKAGEALGAITAAVDGISTSMTQIASAAEEQTAVATEISRGAASIHQASRRSSDNMLELEQAGKGLEGLASELRERATQFKLAAAPSARLDEGLQGLPQQWSQGLAV</sequence>
<dbReference type="SMART" id="SM00283">
    <property type="entry name" value="MA"/>
    <property type="match status" value="1"/>
</dbReference>
<dbReference type="FunFam" id="1.10.287.950:FF:000001">
    <property type="entry name" value="Methyl-accepting chemotaxis sensory transducer"/>
    <property type="match status" value="1"/>
</dbReference>
<protein>
    <submittedName>
        <fullName evidence="12">Methyl-accepting chemotaxis protein</fullName>
    </submittedName>
</protein>
<dbReference type="InterPro" id="IPR004089">
    <property type="entry name" value="MCPsignal_dom"/>
</dbReference>
<organism evidence="12 13">
    <name type="scientific">Thiorhodococcus minor</name>
    <dbReference type="NCBI Taxonomy" id="57489"/>
    <lineage>
        <taxon>Bacteria</taxon>
        <taxon>Pseudomonadati</taxon>
        <taxon>Pseudomonadota</taxon>
        <taxon>Gammaproteobacteria</taxon>
        <taxon>Chromatiales</taxon>
        <taxon>Chromatiaceae</taxon>
        <taxon>Thiorhodococcus</taxon>
    </lineage>
</organism>
<evidence type="ECO:0000313" key="13">
    <source>
        <dbReference type="Proteomes" id="UP000483379"/>
    </source>
</evidence>
<proteinExistence type="inferred from homology"/>
<dbReference type="PROSITE" id="PS50885">
    <property type="entry name" value="HAMP"/>
    <property type="match status" value="1"/>
</dbReference>